<dbReference type="EMBL" id="FUYY01000001">
    <property type="protein sequence ID" value="SKB31219.1"/>
    <property type="molecule type" value="Genomic_DNA"/>
</dbReference>
<dbReference type="OrthoDB" id="1123055at2"/>
<dbReference type="AlphaFoldDB" id="A0A1T5A8N6"/>
<evidence type="ECO:0008006" key="5">
    <source>
        <dbReference type="Google" id="ProtNLM"/>
    </source>
</evidence>
<keyword evidence="2" id="KW-0472">Membrane</keyword>
<feature type="transmembrane region" description="Helical" evidence="2">
    <location>
        <begin position="12"/>
        <end position="35"/>
    </location>
</feature>
<proteinExistence type="predicted"/>
<evidence type="ECO:0000313" key="4">
    <source>
        <dbReference type="Proteomes" id="UP000190230"/>
    </source>
</evidence>
<protein>
    <recommendedName>
        <fullName evidence="5">DUF4834 domain-containing protein</fullName>
    </recommendedName>
</protein>
<keyword evidence="4" id="KW-1185">Reference proteome</keyword>
<accession>A0A1T5A8N6</accession>
<keyword evidence="2" id="KW-0812">Transmembrane</keyword>
<gene>
    <name evidence="3" type="ORF">SAMN05660776_0296</name>
</gene>
<reference evidence="4" key="1">
    <citation type="submission" date="2017-02" db="EMBL/GenBank/DDBJ databases">
        <authorList>
            <person name="Varghese N."/>
            <person name="Submissions S."/>
        </authorList>
    </citation>
    <scope>NUCLEOTIDE SEQUENCE [LARGE SCALE GENOMIC DNA]</scope>
    <source>
        <strain evidence="4">DSM 23405</strain>
    </source>
</reference>
<organism evidence="3 4">
    <name type="scientific">Salegentibacter holothuriorum</name>
    <dbReference type="NCBI Taxonomy" id="241145"/>
    <lineage>
        <taxon>Bacteria</taxon>
        <taxon>Pseudomonadati</taxon>
        <taxon>Bacteroidota</taxon>
        <taxon>Flavobacteriia</taxon>
        <taxon>Flavobacteriales</taxon>
        <taxon>Flavobacteriaceae</taxon>
        <taxon>Salegentibacter</taxon>
    </lineage>
</organism>
<feature type="region of interest" description="Disordered" evidence="1">
    <location>
        <begin position="50"/>
        <end position="91"/>
    </location>
</feature>
<name>A0A1T5A8N6_9FLAO</name>
<feature type="compositionally biased region" description="Basic and acidic residues" evidence="1">
    <location>
        <begin position="58"/>
        <end position="71"/>
    </location>
</feature>
<evidence type="ECO:0000256" key="2">
    <source>
        <dbReference type="SAM" id="Phobius"/>
    </source>
</evidence>
<dbReference type="RefSeq" id="WP_079718925.1">
    <property type="nucleotide sequence ID" value="NZ_FUYY01000001.1"/>
</dbReference>
<sequence length="91" mass="10776">MLEASFSDVLQTILIILLVYFGFKLLIKWFGPLILKYFLRKMGKRFEQQFRQQQEPASKNKEGKVSIDKKPKNGRKSNKNVGEYIDYEEID</sequence>
<evidence type="ECO:0000313" key="3">
    <source>
        <dbReference type="EMBL" id="SKB31219.1"/>
    </source>
</evidence>
<dbReference type="STRING" id="241145.SAMN05660776_0296"/>
<evidence type="ECO:0000256" key="1">
    <source>
        <dbReference type="SAM" id="MobiDB-lite"/>
    </source>
</evidence>
<dbReference type="Proteomes" id="UP000190230">
    <property type="component" value="Unassembled WGS sequence"/>
</dbReference>
<keyword evidence="2" id="KW-1133">Transmembrane helix</keyword>